<proteinExistence type="predicted"/>
<evidence type="ECO:0000313" key="1">
    <source>
        <dbReference type="EMBL" id="CAB4154349.1"/>
    </source>
</evidence>
<reference evidence="1" key="1">
    <citation type="submission" date="2020-04" db="EMBL/GenBank/DDBJ databases">
        <authorList>
            <person name="Chiriac C."/>
            <person name="Salcher M."/>
            <person name="Ghai R."/>
            <person name="Kavagutti S V."/>
        </authorList>
    </citation>
    <scope>NUCLEOTIDE SEQUENCE</scope>
</reference>
<name>A0A6J5N5I5_9CAUD</name>
<protein>
    <submittedName>
        <fullName evidence="1">Uncharacterized protein</fullName>
    </submittedName>
</protein>
<gene>
    <name evidence="1" type="ORF">UFOVP629_80</name>
</gene>
<sequence>MTTIQDLYKHVANKIANKVSDPWDDLWATIIPIDADGNFCKAISSMDKEEYEGDVYSLVRQLCFNTEVLPTHTYGFFAPGYKKDPDTGERLGKMISFALVHDSTNIEYLLWDLDDNSVGDPFVDGNEEGYSGQLPIALGALSFKWDIDNDVETNELAKLTKQLFESQKHTAELLAQAIKLSNEESNH</sequence>
<accession>A0A6J5N5I5</accession>
<dbReference type="EMBL" id="LR796612">
    <property type="protein sequence ID" value="CAB4154349.1"/>
    <property type="molecule type" value="Genomic_DNA"/>
</dbReference>
<organism evidence="1">
    <name type="scientific">uncultured Caudovirales phage</name>
    <dbReference type="NCBI Taxonomy" id="2100421"/>
    <lineage>
        <taxon>Viruses</taxon>
        <taxon>Duplodnaviria</taxon>
        <taxon>Heunggongvirae</taxon>
        <taxon>Uroviricota</taxon>
        <taxon>Caudoviricetes</taxon>
        <taxon>Peduoviridae</taxon>
        <taxon>Maltschvirus</taxon>
        <taxon>Maltschvirus maltsch</taxon>
    </lineage>
</organism>